<protein>
    <recommendedName>
        <fullName evidence="2">EGF-like domain-containing protein</fullName>
    </recommendedName>
</protein>
<keyword evidence="1" id="KW-0245">EGF-like domain</keyword>
<proteinExistence type="predicted"/>
<name>A0A085M1S3_9BILA</name>
<dbReference type="EMBL" id="KL363242">
    <property type="protein sequence ID" value="KFD51169.1"/>
    <property type="molecule type" value="Genomic_DNA"/>
</dbReference>
<sequence length="126" mass="13553">MVYLVLVDRPCSHFECLNGGTCKATPDIPEPVCVCQRANGPSGSRKSETLIPKTSCPSSFIASSAECITIFYKETTLKDCCYTIAESRDAIKQSALGSLRNRVIEGKVNESSANVGANEKVADDML</sequence>
<evidence type="ECO:0000259" key="2">
    <source>
        <dbReference type="PROSITE" id="PS50026"/>
    </source>
</evidence>
<comment type="caution">
    <text evidence="1">Lacks conserved residue(s) required for the propagation of feature annotation.</text>
</comment>
<organism evidence="3 4">
    <name type="scientific">Trichuris suis</name>
    <name type="common">pig whipworm</name>
    <dbReference type="NCBI Taxonomy" id="68888"/>
    <lineage>
        <taxon>Eukaryota</taxon>
        <taxon>Metazoa</taxon>
        <taxon>Ecdysozoa</taxon>
        <taxon>Nematoda</taxon>
        <taxon>Enoplea</taxon>
        <taxon>Dorylaimia</taxon>
        <taxon>Trichinellida</taxon>
        <taxon>Trichuridae</taxon>
        <taxon>Trichuris</taxon>
    </lineage>
</organism>
<dbReference type="InterPro" id="IPR000742">
    <property type="entry name" value="EGF"/>
</dbReference>
<feature type="disulfide bond" evidence="1">
    <location>
        <begin position="16"/>
        <end position="33"/>
    </location>
</feature>
<dbReference type="Proteomes" id="UP000030764">
    <property type="component" value="Unassembled WGS sequence"/>
</dbReference>
<reference evidence="3 4" key="1">
    <citation type="journal article" date="2014" name="Nat. Genet.">
        <title>Genome and transcriptome of the porcine whipworm Trichuris suis.</title>
        <authorList>
            <person name="Jex A.R."/>
            <person name="Nejsum P."/>
            <person name="Schwarz E.M."/>
            <person name="Hu L."/>
            <person name="Young N.D."/>
            <person name="Hall R.S."/>
            <person name="Korhonen P.K."/>
            <person name="Liao S."/>
            <person name="Thamsborg S."/>
            <person name="Xia J."/>
            <person name="Xu P."/>
            <person name="Wang S."/>
            <person name="Scheerlinck J.P."/>
            <person name="Hofmann A."/>
            <person name="Sternberg P.W."/>
            <person name="Wang J."/>
            <person name="Gasser R.B."/>
        </authorList>
    </citation>
    <scope>NUCLEOTIDE SEQUENCE [LARGE SCALE GENOMIC DNA]</scope>
    <source>
        <strain evidence="3">DCEP-RM93M</strain>
    </source>
</reference>
<gene>
    <name evidence="3" type="ORF">M513_07933</name>
</gene>
<feature type="domain" description="EGF-like" evidence="2">
    <location>
        <begin position="7"/>
        <end position="47"/>
    </location>
</feature>
<keyword evidence="4" id="KW-1185">Reference proteome</keyword>
<dbReference type="AlphaFoldDB" id="A0A085M1S3"/>
<evidence type="ECO:0000313" key="4">
    <source>
        <dbReference type="Proteomes" id="UP000030764"/>
    </source>
</evidence>
<keyword evidence="1" id="KW-1015">Disulfide bond</keyword>
<evidence type="ECO:0000313" key="3">
    <source>
        <dbReference type="EMBL" id="KFD51169.1"/>
    </source>
</evidence>
<evidence type="ECO:0000256" key="1">
    <source>
        <dbReference type="PROSITE-ProRule" id="PRU00076"/>
    </source>
</evidence>
<accession>A0A085M1S3</accession>
<dbReference type="PROSITE" id="PS50026">
    <property type="entry name" value="EGF_3"/>
    <property type="match status" value="1"/>
</dbReference>